<organism evidence="2 3">
    <name type="scientific">Paracoccidioides lutzii (strain ATCC MYA-826 / Pb01)</name>
    <name type="common">Paracoccidioides brasiliensis</name>
    <dbReference type="NCBI Taxonomy" id="502779"/>
    <lineage>
        <taxon>Eukaryota</taxon>
        <taxon>Fungi</taxon>
        <taxon>Dikarya</taxon>
        <taxon>Ascomycota</taxon>
        <taxon>Pezizomycotina</taxon>
        <taxon>Eurotiomycetes</taxon>
        <taxon>Eurotiomycetidae</taxon>
        <taxon>Onygenales</taxon>
        <taxon>Ajellomycetaceae</taxon>
        <taxon>Paracoccidioides</taxon>
    </lineage>
</organism>
<accession>A0A0A2V5W7</accession>
<dbReference type="VEuPathDB" id="FungiDB:PAAG_11559"/>
<proteinExistence type="predicted"/>
<dbReference type="RefSeq" id="XP_015703213.1">
    <property type="nucleotide sequence ID" value="XM_015847189.1"/>
</dbReference>
<dbReference type="GeneID" id="26970517"/>
<dbReference type="EMBL" id="KN293997">
    <property type="protein sequence ID" value="KGQ01712.1"/>
    <property type="molecule type" value="Genomic_DNA"/>
</dbReference>
<evidence type="ECO:0000256" key="1">
    <source>
        <dbReference type="SAM" id="MobiDB-lite"/>
    </source>
</evidence>
<feature type="region of interest" description="Disordered" evidence="1">
    <location>
        <begin position="1"/>
        <end position="21"/>
    </location>
</feature>
<protein>
    <submittedName>
        <fullName evidence="2">Uncharacterized protein</fullName>
    </submittedName>
</protein>
<keyword evidence="3" id="KW-1185">Reference proteome</keyword>
<dbReference type="Proteomes" id="UP000002059">
    <property type="component" value="Partially assembled WGS sequence"/>
</dbReference>
<evidence type="ECO:0000313" key="2">
    <source>
        <dbReference type="EMBL" id="KGQ01712.1"/>
    </source>
</evidence>
<dbReference type="KEGG" id="pbl:PAAG_11559"/>
<reference evidence="2 3" key="1">
    <citation type="journal article" date="2011" name="PLoS Genet.">
        <title>Comparative genomic analysis of human fungal pathogens causing paracoccidioidomycosis.</title>
        <authorList>
            <person name="Desjardins C.A."/>
            <person name="Champion M.D."/>
            <person name="Holder J.W."/>
            <person name="Muszewska A."/>
            <person name="Goldberg J."/>
            <person name="Bailao A.M."/>
            <person name="Brigido M.M."/>
            <person name="Ferreira M.E."/>
            <person name="Garcia A.M."/>
            <person name="Grynberg M."/>
            <person name="Gujja S."/>
            <person name="Heiman D.I."/>
            <person name="Henn M.R."/>
            <person name="Kodira C.D."/>
            <person name="Leon-Narvaez H."/>
            <person name="Longo L.V."/>
            <person name="Ma L.J."/>
            <person name="Malavazi I."/>
            <person name="Matsuo A.L."/>
            <person name="Morais F.V."/>
            <person name="Pereira M."/>
            <person name="Rodriguez-Brito S."/>
            <person name="Sakthikumar S."/>
            <person name="Salem-Izacc S.M."/>
            <person name="Sykes S.M."/>
            <person name="Teixeira M.M."/>
            <person name="Vallejo M.C."/>
            <person name="Walter M.E."/>
            <person name="Yandava C."/>
            <person name="Young S."/>
            <person name="Zeng Q."/>
            <person name="Zucker J."/>
            <person name="Felipe M.S."/>
            <person name="Goldman G.H."/>
            <person name="Haas B.J."/>
            <person name="McEwen J.G."/>
            <person name="Nino-Vega G."/>
            <person name="Puccia R."/>
            <person name="San-Blas G."/>
            <person name="Soares C.M."/>
            <person name="Birren B.W."/>
            <person name="Cuomo C.A."/>
        </authorList>
    </citation>
    <scope>NUCLEOTIDE SEQUENCE [LARGE SCALE GENOMIC DNA]</scope>
    <source>
        <strain evidence="3">ATCC MYA-826 / Pb01</strain>
    </source>
</reference>
<name>A0A0A2V5W7_PARBA</name>
<gene>
    <name evidence="2" type="ORF">PAAG_11559</name>
</gene>
<sequence>MSRSRHPHSDAASSAKNGETFKVPEPAVTSWLASSISPPLHSDISMGRIRQFSCPPYMSICLLTNYMETTGNVTASTYNDSLTRVALLTLLYKSISRTEDKRWRS</sequence>
<dbReference type="HOGENOM" id="CLU_2237374_0_0_1"/>
<evidence type="ECO:0000313" key="3">
    <source>
        <dbReference type="Proteomes" id="UP000002059"/>
    </source>
</evidence>
<dbReference type="AlphaFoldDB" id="A0A0A2V5W7"/>